<dbReference type="STRING" id="4540.A0A3L6RAD7"/>
<comment type="caution">
    <text evidence="2">The sequence shown here is derived from an EMBL/GenBank/DDBJ whole genome shotgun (WGS) entry which is preliminary data.</text>
</comment>
<evidence type="ECO:0000313" key="2">
    <source>
        <dbReference type="EMBL" id="RLM99447.1"/>
    </source>
</evidence>
<feature type="region of interest" description="Disordered" evidence="1">
    <location>
        <begin position="121"/>
        <end position="170"/>
    </location>
</feature>
<accession>A0A3L6RAD7</accession>
<evidence type="ECO:0000313" key="3">
    <source>
        <dbReference type="Proteomes" id="UP000275267"/>
    </source>
</evidence>
<dbReference type="AlphaFoldDB" id="A0A3L6RAD7"/>
<proteinExistence type="predicted"/>
<reference evidence="3" key="1">
    <citation type="journal article" date="2019" name="Nat. Commun.">
        <title>The genome of broomcorn millet.</title>
        <authorList>
            <person name="Zou C."/>
            <person name="Miki D."/>
            <person name="Li D."/>
            <person name="Tang Q."/>
            <person name="Xiao L."/>
            <person name="Rajput S."/>
            <person name="Deng P."/>
            <person name="Jia W."/>
            <person name="Huang R."/>
            <person name="Zhang M."/>
            <person name="Sun Y."/>
            <person name="Hu J."/>
            <person name="Fu X."/>
            <person name="Schnable P.S."/>
            <person name="Li F."/>
            <person name="Zhang H."/>
            <person name="Feng B."/>
            <person name="Zhu X."/>
            <person name="Liu R."/>
            <person name="Schnable J.C."/>
            <person name="Zhu J.-K."/>
            <person name="Zhang H."/>
        </authorList>
    </citation>
    <scope>NUCLEOTIDE SEQUENCE [LARGE SCALE GENOMIC DNA]</scope>
</reference>
<protein>
    <submittedName>
        <fullName evidence="2">Uncharacterized protein</fullName>
    </submittedName>
</protein>
<feature type="compositionally biased region" description="Low complexity" evidence="1">
    <location>
        <begin position="128"/>
        <end position="152"/>
    </location>
</feature>
<dbReference type="Proteomes" id="UP000275267">
    <property type="component" value="Unassembled WGS sequence"/>
</dbReference>
<feature type="region of interest" description="Disordered" evidence="1">
    <location>
        <begin position="78"/>
        <end position="103"/>
    </location>
</feature>
<sequence length="170" mass="18123">MNFNRRQREAVRLHVIAGPGAGTAEAIRASDFRSGGYVRGAMARLFDVDDGIDQDALVATLYDDDEYDDLLAQAGLRRSSKRARTSEATLQGLPEVTAGRSREGEDCAVCLQGFRADETLRAMPAPTPSTNTASPSGSAATPSARSVATSCRPPRRRTPTPTPTSRLLAS</sequence>
<keyword evidence="3" id="KW-1185">Reference proteome</keyword>
<evidence type="ECO:0000256" key="1">
    <source>
        <dbReference type="SAM" id="MobiDB-lite"/>
    </source>
</evidence>
<dbReference type="EMBL" id="PQIB02000009">
    <property type="protein sequence ID" value="RLM99447.1"/>
    <property type="molecule type" value="Genomic_DNA"/>
</dbReference>
<organism evidence="2 3">
    <name type="scientific">Panicum miliaceum</name>
    <name type="common">Proso millet</name>
    <name type="synonym">Broomcorn millet</name>
    <dbReference type="NCBI Taxonomy" id="4540"/>
    <lineage>
        <taxon>Eukaryota</taxon>
        <taxon>Viridiplantae</taxon>
        <taxon>Streptophyta</taxon>
        <taxon>Embryophyta</taxon>
        <taxon>Tracheophyta</taxon>
        <taxon>Spermatophyta</taxon>
        <taxon>Magnoliopsida</taxon>
        <taxon>Liliopsida</taxon>
        <taxon>Poales</taxon>
        <taxon>Poaceae</taxon>
        <taxon>PACMAD clade</taxon>
        <taxon>Panicoideae</taxon>
        <taxon>Panicodae</taxon>
        <taxon>Paniceae</taxon>
        <taxon>Panicinae</taxon>
        <taxon>Panicum</taxon>
        <taxon>Panicum sect. Panicum</taxon>
    </lineage>
</organism>
<name>A0A3L6RAD7_PANMI</name>
<gene>
    <name evidence="2" type="ORF">C2845_PM06G09620</name>
</gene>